<evidence type="ECO:0000256" key="8">
    <source>
        <dbReference type="ARBA" id="ARBA00022989"/>
    </source>
</evidence>
<dbReference type="Proteomes" id="UP000325743">
    <property type="component" value="Chromosome 2"/>
</dbReference>
<evidence type="ECO:0000256" key="10">
    <source>
        <dbReference type="SAM" id="MobiDB-lite"/>
    </source>
</evidence>
<dbReference type="EMBL" id="CP032519">
    <property type="protein sequence ID" value="QEZ47228.1"/>
    <property type="molecule type" value="Genomic_DNA"/>
</dbReference>
<evidence type="ECO:0000313" key="15">
    <source>
        <dbReference type="Proteomes" id="UP000256862"/>
    </source>
</evidence>
<comment type="similarity">
    <text evidence="2">Belongs to the TonB family.</text>
</comment>
<dbReference type="Gene3D" id="3.30.1150.10">
    <property type="match status" value="1"/>
</dbReference>
<keyword evidence="8" id="KW-1133">Transmembrane helix</keyword>
<keyword evidence="3" id="KW-0813">Transport</keyword>
<gene>
    <name evidence="14" type="primary">tonB</name>
    <name evidence="14" type="ORF">CO2235_180079</name>
    <name evidence="12" type="ORF">D2917_24090</name>
    <name evidence="13" type="ORF">JTE92_24200</name>
</gene>
<dbReference type="EMBL" id="OGUS01000118">
    <property type="protein sequence ID" value="SPC13181.1"/>
    <property type="molecule type" value="Genomic_DNA"/>
</dbReference>
<dbReference type="AlphaFoldDB" id="A0A375G0E4"/>
<dbReference type="RefSeq" id="WP_063238274.1">
    <property type="nucleotide sequence ID" value="NZ_CP032519.1"/>
</dbReference>
<evidence type="ECO:0000313" key="16">
    <source>
        <dbReference type="Proteomes" id="UP000325743"/>
    </source>
</evidence>
<comment type="subcellular location">
    <subcellularLocation>
        <location evidence="1">Cell inner membrane</location>
        <topology evidence="1">Single-pass membrane protein</topology>
        <orientation evidence="1">Periplasmic side</orientation>
    </subcellularLocation>
</comment>
<dbReference type="InterPro" id="IPR037682">
    <property type="entry name" value="TonB_C"/>
</dbReference>
<dbReference type="GeneID" id="303492669"/>
<keyword evidence="17" id="KW-1185">Reference proteome</keyword>
<keyword evidence="5" id="KW-0997">Cell inner membrane</keyword>
<evidence type="ECO:0000256" key="2">
    <source>
        <dbReference type="ARBA" id="ARBA00006555"/>
    </source>
</evidence>
<evidence type="ECO:0000256" key="7">
    <source>
        <dbReference type="ARBA" id="ARBA00022927"/>
    </source>
</evidence>
<evidence type="ECO:0000256" key="6">
    <source>
        <dbReference type="ARBA" id="ARBA00022692"/>
    </source>
</evidence>
<dbReference type="Proteomes" id="UP000623307">
    <property type="component" value="Chromosome 2"/>
</dbReference>
<dbReference type="GO" id="GO:0055085">
    <property type="term" value="P:transmembrane transport"/>
    <property type="evidence" value="ECO:0007669"/>
    <property type="project" value="InterPro"/>
</dbReference>
<evidence type="ECO:0000313" key="17">
    <source>
        <dbReference type="Proteomes" id="UP000623307"/>
    </source>
</evidence>
<dbReference type="PANTHER" id="PTHR33446:SF2">
    <property type="entry name" value="PROTEIN TONB"/>
    <property type="match status" value="1"/>
</dbReference>
<organism evidence="12 16">
    <name type="scientific">Cupriavidus oxalaticus</name>
    <dbReference type="NCBI Taxonomy" id="96344"/>
    <lineage>
        <taxon>Bacteria</taxon>
        <taxon>Pseudomonadati</taxon>
        <taxon>Pseudomonadota</taxon>
        <taxon>Betaproteobacteria</taxon>
        <taxon>Burkholderiales</taxon>
        <taxon>Burkholderiaceae</taxon>
        <taxon>Cupriavidus</taxon>
    </lineage>
</organism>
<evidence type="ECO:0000313" key="13">
    <source>
        <dbReference type="EMBL" id="QRQ93194.1"/>
    </source>
</evidence>
<dbReference type="OrthoDB" id="9792439at2"/>
<dbReference type="NCBIfam" id="TIGR01352">
    <property type="entry name" value="tonB_Cterm"/>
    <property type="match status" value="1"/>
</dbReference>
<feature type="compositionally biased region" description="Pro residues" evidence="10">
    <location>
        <begin position="48"/>
        <end position="59"/>
    </location>
</feature>
<dbReference type="PRINTS" id="PR01217">
    <property type="entry name" value="PRICHEXTENSN"/>
</dbReference>
<evidence type="ECO:0000256" key="4">
    <source>
        <dbReference type="ARBA" id="ARBA00022475"/>
    </source>
</evidence>
<feature type="region of interest" description="Disordered" evidence="10">
    <location>
        <begin position="48"/>
        <end position="153"/>
    </location>
</feature>
<dbReference type="Proteomes" id="UP000256862">
    <property type="component" value="Chromosome CO2235"/>
</dbReference>
<reference evidence="14 15" key="1">
    <citation type="submission" date="2018-01" db="EMBL/GenBank/DDBJ databases">
        <authorList>
            <person name="Clerissi C."/>
        </authorList>
    </citation>
    <scope>NUCLEOTIDE SEQUENCE [LARGE SCALE GENOMIC DNA]</scope>
    <source>
        <strain evidence="14">Cupriavidus oxalaticus LMG 2235</strain>
    </source>
</reference>
<dbReference type="GO" id="GO:0015031">
    <property type="term" value="P:protein transport"/>
    <property type="evidence" value="ECO:0007669"/>
    <property type="project" value="UniProtKB-KW"/>
</dbReference>
<dbReference type="InterPro" id="IPR006260">
    <property type="entry name" value="TonB/TolA_C"/>
</dbReference>
<keyword evidence="4" id="KW-1003">Cell membrane</keyword>
<evidence type="ECO:0000256" key="1">
    <source>
        <dbReference type="ARBA" id="ARBA00004383"/>
    </source>
</evidence>
<protein>
    <submittedName>
        <fullName evidence="12">Energy transducer TonB</fullName>
    </submittedName>
    <submittedName>
        <fullName evidence="14">TONB PROTEIN</fullName>
    </submittedName>
</protein>
<dbReference type="InterPro" id="IPR051045">
    <property type="entry name" value="TonB-dependent_transducer"/>
</dbReference>
<reference evidence="12 16" key="2">
    <citation type="submission" date="2018-09" db="EMBL/GenBank/DDBJ databases">
        <title>Complete genome sequence of Cupriavidus oxalaticus T2, a bacterium capable of phenol tolerance and degradation.</title>
        <authorList>
            <person name="Yan J."/>
        </authorList>
    </citation>
    <scope>NUCLEOTIDE SEQUENCE [LARGE SCALE GENOMIC DNA]</scope>
    <source>
        <strain evidence="12 16">T2</strain>
    </source>
</reference>
<feature type="domain" description="TonB C-terminal" evidence="11">
    <location>
        <begin position="128"/>
        <end position="218"/>
    </location>
</feature>
<feature type="compositionally biased region" description="Pro residues" evidence="10">
    <location>
        <begin position="77"/>
        <end position="120"/>
    </location>
</feature>
<dbReference type="PANTHER" id="PTHR33446">
    <property type="entry name" value="PROTEIN TONB-RELATED"/>
    <property type="match status" value="1"/>
</dbReference>
<accession>A0A375G0E4</accession>
<evidence type="ECO:0000256" key="9">
    <source>
        <dbReference type="ARBA" id="ARBA00023136"/>
    </source>
</evidence>
<evidence type="ECO:0000259" key="11">
    <source>
        <dbReference type="PROSITE" id="PS52015"/>
    </source>
</evidence>
<evidence type="ECO:0000256" key="5">
    <source>
        <dbReference type="ARBA" id="ARBA00022519"/>
    </source>
</evidence>
<name>A0A375G0E4_9BURK</name>
<evidence type="ECO:0000313" key="14">
    <source>
        <dbReference type="EMBL" id="SPC13181.1"/>
    </source>
</evidence>
<proteinExistence type="inferred from homology"/>
<keyword evidence="6" id="KW-0812">Transmembrane</keyword>
<dbReference type="Pfam" id="PF03544">
    <property type="entry name" value="TonB_C"/>
    <property type="match status" value="1"/>
</dbReference>
<keyword evidence="7" id="KW-0653">Protein transport</keyword>
<dbReference type="PROSITE" id="PS52015">
    <property type="entry name" value="TONB_CTD"/>
    <property type="match status" value="1"/>
</dbReference>
<dbReference type="SUPFAM" id="SSF74653">
    <property type="entry name" value="TolA/TonB C-terminal domain"/>
    <property type="match status" value="1"/>
</dbReference>
<dbReference type="GO" id="GO:0031992">
    <property type="term" value="F:energy transducer activity"/>
    <property type="evidence" value="ECO:0007669"/>
    <property type="project" value="TreeGrafter"/>
</dbReference>
<evidence type="ECO:0000313" key="12">
    <source>
        <dbReference type="EMBL" id="QEZ47228.1"/>
    </source>
</evidence>
<evidence type="ECO:0000256" key="3">
    <source>
        <dbReference type="ARBA" id="ARBA00022448"/>
    </source>
</evidence>
<reference evidence="13 17" key="3">
    <citation type="submission" date="2021-02" db="EMBL/GenBank/DDBJ databases">
        <title>Complete Genome Sequence of Cupriavidus oxalaticus Strain Ox1, a Soil Oxalate-Degrading Species.</title>
        <authorList>
            <person name="Palmieri F."/>
            <person name="Udriet P."/>
            <person name="Deuasquier M."/>
            <person name="Beaudoing E."/>
            <person name="Johnson S.L."/>
            <person name="Davenport K.W."/>
            <person name="Chain P.S."/>
            <person name="Bindschedler S."/>
            <person name="Junier P."/>
        </authorList>
    </citation>
    <scope>NUCLEOTIDE SEQUENCE [LARGE SCALE GENOMIC DNA]</scope>
    <source>
        <strain evidence="13 17">Ox1</strain>
    </source>
</reference>
<keyword evidence="9" id="KW-0472">Membrane</keyword>
<sequence>MFDQRFFKITLAVLLFHAGLLYLIQSGLARKLTEAVIAPEIIARIIPLEPPRQEAPPEPPKPKPKQETPPKQVKVAPPRPTPPQPKPTPQPVADLPPTPNAPEAPSAPPAPPAPAEPAPAPVSAAPRAVGIGEIQCTPPQPKYPSQSRRMGETGKTVVRLTTDESGKVIKTSVVSSSGSSRLDQAAVEAVQAMRCKPYMDSGRAVAVTAQQPIGFELN</sequence>
<dbReference type="GO" id="GO:0098797">
    <property type="term" value="C:plasma membrane protein complex"/>
    <property type="evidence" value="ECO:0007669"/>
    <property type="project" value="TreeGrafter"/>
</dbReference>
<dbReference type="EMBL" id="CP069812">
    <property type="protein sequence ID" value="QRQ93194.1"/>
    <property type="molecule type" value="Genomic_DNA"/>
</dbReference>